<comment type="caution">
    <text evidence="2">The sequence shown here is derived from an EMBL/GenBank/DDBJ whole genome shotgun (WGS) entry which is preliminary data.</text>
</comment>
<dbReference type="SUPFAM" id="SSF56317">
    <property type="entry name" value="Carbon-nitrogen hydrolase"/>
    <property type="match status" value="1"/>
</dbReference>
<dbReference type="Gene3D" id="3.60.110.10">
    <property type="entry name" value="Carbon-nitrogen hydrolase"/>
    <property type="match status" value="1"/>
</dbReference>
<name>A0ABV7F9S7_9BURK</name>
<protein>
    <recommendedName>
        <fullName evidence="4">Conjugal transfer protein TraB</fullName>
    </recommendedName>
</protein>
<feature type="transmembrane region" description="Helical" evidence="1">
    <location>
        <begin position="165"/>
        <end position="183"/>
    </location>
</feature>
<feature type="transmembrane region" description="Helical" evidence="1">
    <location>
        <begin position="76"/>
        <end position="101"/>
    </location>
</feature>
<evidence type="ECO:0000256" key="1">
    <source>
        <dbReference type="SAM" id="Phobius"/>
    </source>
</evidence>
<dbReference type="InterPro" id="IPR036526">
    <property type="entry name" value="C-N_Hydrolase_sf"/>
</dbReference>
<proteinExistence type="predicted"/>
<keyword evidence="1" id="KW-0812">Transmembrane</keyword>
<dbReference type="EMBL" id="JBHRTP010000091">
    <property type="protein sequence ID" value="MFC3110831.1"/>
    <property type="molecule type" value="Genomic_DNA"/>
</dbReference>
<evidence type="ECO:0008006" key="4">
    <source>
        <dbReference type="Google" id="ProtNLM"/>
    </source>
</evidence>
<accession>A0ABV7F9S7</accession>
<feature type="transmembrane region" description="Helical" evidence="1">
    <location>
        <begin position="135"/>
        <end position="158"/>
    </location>
</feature>
<feature type="transmembrane region" description="Helical" evidence="1">
    <location>
        <begin position="108"/>
        <end position="129"/>
    </location>
</feature>
<gene>
    <name evidence="2" type="ORF">ACFOFO_23240</name>
</gene>
<evidence type="ECO:0000313" key="2">
    <source>
        <dbReference type="EMBL" id="MFC3110831.1"/>
    </source>
</evidence>
<organism evidence="2 3">
    <name type="scientific">Undibacterium arcticum</name>
    <dbReference type="NCBI Taxonomy" id="1762892"/>
    <lineage>
        <taxon>Bacteria</taxon>
        <taxon>Pseudomonadati</taxon>
        <taxon>Pseudomonadota</taxon>
        <taxon>Betaproteobacteria</taxon>
        <taxon>Burkholderiales</taxon>
        <taxon>Oxalobacteraceae</taxon>
        <taxon>Undibacterium</taxon>
    </lineage>
</organism>
<keyword evidence="3" id="KW-1185">Reference proteome</keyword>
<dbReference type="RefSeq" id="WP_390333049.1">
    <property type="nucleotide sequence ID" value="NZ_JBHRTP010000091.1"/>
</dbReference>
<sequence>MENRYKTLSLCILSAMVGYFGWGGNTTALLLLPAIVVIWSRCATRWAAFLALFFYYAAASRGILNGSSLFFAETALFRGIWLGIMLWLCSSTILAATWAICWGHRFKAIRLLVILIALSCPPIGIIGWANPLTSAGIYFPGLGWYGLMALVVLFLVLVASPRPTFILPFALVAITFNVLHTRAEAIPGWTAINTKLGGGQRDTDEFHRLQSLQSIVSKESNSRDRGEIIVLPELVGGDWSVNAMWWEDAEKALQKKDQTVLLGIHRPMAGASYSNSLISIGAISGRELEDRVPVPISMWKPWAEDGAVAHWWLSGTTQIKNKKVAHIICYEQILMWPILISAANSPDLLIAPSNIWWAKQTSVAEIQRQAMTSWGLLFDIPVLFAVNS</sequence>
<feature type="transmembrane region" description="Helical" evidence="1">
    <location>
        <begin position="46"/>
        <end position="64"/>
    </location>
</feature>
<feature type="transmembrane region" description="Helical" evidence="1">
    <location>
        <begin position="20"/>
        <end position="39"/>
    </location>
</feature>
<dbReference type="Proteomes" id="UP001595530">
    <property type="component" value="Unassembled WGS sequence"/>
</dbReference>
<keyword evidence="1" id="KW-1133">Transmembrane helix</keyword>
<evidence type="ECO:0000313" key="3">
    <source>
        <dbReference type="Proteomes" id="UP001595530"/>
    </source>
</evidence>
<reference evidence="3" key="1">
    <citation type="journal article" date="2019" name="Int. J. Syst. Evol. Microbiol.">
        <title>The Global Catalogue of Microorganisms (GCM) 10K type strain sequencing project: providing services to taxonomists for standard genome sequencing and annotation.</title>
        <authorList>
            <consortium name="The Broad Institute Genomics Platform"/>
            <consortium name="The Broad Institute Genome Sequencing Center for Infectious Disease"/>
            <person name="Wu L."/>
            <person name="Ma J."/>
        </authorList>
    </citation>
    <scope>NUCLEOTIDE SEQUENCE [LARGE SCALE GENOMIC DNA]</scope>
    <source>
        <strain evidence="3">KCTC 42986</strain>
    </source>
</reference>
<keyword evidence="1" id="KW-0472">Membrane</keyword>